<protein>
    <submittedName>
        <fullName evidence="2">Uncharacterized protein</fullName>
    </submittedName>
</protein>
<comment type="caution">
    <text evidence="2">The sequence shown here is derived from an EMBL/GenBank/DDBJ whole genome shotgun (WGS) entry which is preliminary data.</text>
</comment>
<reference evidence="2 3" key="1">
    <citation type="submission" date="2011-08" db="EMBL/GenBank/DDBJ databases">
        <title>The Genome Sequence of Eubacteriaceae bacterium ACC19a.</title>
        <authorList>
            <consortium name="The Broad Institute Genome Sequencing Platform"/>
            <person name="Earl A."/>
            <person name="Ward D."/>
            <person name="Feldgarden M."/>
            <person name="Gevers D."/>
            <person name="Sizova M."/>
            <person name="Hazen A."/>
            <person name="Epstein S."/>
            <person name="Young S.K."/>
            <person name="Zeng Q."/>
            <person name="Gargeya S."/>
            <person name="Fitzgerald M."/>
            <person name="Haas B."/>
            <person name="Abouelleil A."/>
            <person name="Alvarado L."/>
            <person name="Arachchi H.M."/>
            <person name="Berlin A."/>
            <person name="Brown A."/>
            <person name="Chapman S.B."/>
            <person name="Chen Z."/>
            <person name="Dunbar C."/>
            <person name="Freedman E."/>
            <person name="Gearin G."/>
            <person name="Gellesch M."/>
            <person name="Goldberg J."/>
            <person name="Griggs A."/>
            <person name="Gujja S."/>
            <person name="Heiman D."/>
            <person name="Howarth C."/>
            <person name="Larson L."/>
            <person name="Lui A."/>
            <person name="MacDonald P.J.P."/>
            <person name="Montmayeur A."/>
            <person name="Murphy C."/>
            <person name="Neiman D."/>
            <person name="Pearson M."/>
            <person name="Priest M."/>
            <person name="Roberts A."/>
            <person name="Saif S."/>
            <person name="Shea T."/>
            <person name="Shenoy N."/>
            <person name="Sisk P."/>
            <person name="Stolte C."/>
            <person name="Sykes S."/>
            <person name="Wortman J."/>
            <person name="Nusbaum C."/>
            <person name="Birren B."/>
        </authorList>
    </citation>
    <scope>NUCLEOTIDE SEQUENCE [LARGE SCALE GENOMIC DNA]</scope>
    <source>
        <strain evidence="2 3">ACC19a</strain>
    </source>
</reference>
<feature type="transmembrane region" description="Helical" evidence="1">
    <location>
        <begin position="6"/>
        <end position="22"/>
    </location>
</feature>
<keyword evidence="1" id="KW-0812">Transmembrane</keyword>
<dbReference type="Proteomes" id="UP000006437">
    <property type="component" value="Unassembled WGS sequence"/>
</dbReference>
<evidence type="ECO:0000313" key="3">
    <source>
        <dbReference type="Proteomes" id="UP000006437"/>
    </source>
</evidence>
<proteinExistence type="predicted"/>
<keyword evidence="1" id="KW-1133">Transmembrane helix</keyword>
<dbReference type="BioCyc" id="EBAC796937-HMP:GMGH-77-MONOMER"/>
<name>G9WXI8_9FIRM</name>
<dbReference type="RefSeq" id="WP_009524314.1">
    <property type="nucleotide sequence ID" value="NZ_JH414546.1"/>
</dbReference>
<evidence type="ECO:0000313" key="2">
    <source>
        <dbReference type="EMBL" id="EHL16835.1"/>
    </source>
</evidence>
<sequence length="118" mass="13933">MKNKLYYILIVILIIYNVFLINKHSSLKKERIQIQKTSTNEKKESDINDYTDNPYELADSKYLDNIKNIHISSDTMSIKFSIDAYNVEDIVRDTDKCLNKTAQSVSIQEDKYIILEYR</sequence>
<accession>G9WXI8</accession>
<organism evidence="2 3">
    <name type="scientific">Peptoanaerobacter stomatis</name>
    <dbReference type="NCBI Taxonomy" id="796937"/>
    <lineage>
        <taxon>Bacteria</taxon>
        <taxon>Bacillati</taxon>
        <taxon>Bacillota</taxon>
        <taxon>Clostridia</taxon>
        <taxon>Peptostreptococcales</taxon>
        <taxon>Filifactoraceae</taxon>
        <taxon>Peptoanaerobacter</taxon>
    </lineage>
</organism>
<dbReference type="HOGENOM" id="CLU_2070868_0_0_9"/>
<gene>
    <name evidence="2" type="ORF">HMPREF9629_00077</name>
</gene>
<keyword evidence="1" id="KW-0472">Membrane</keyword>
<dbReference type="AlphaFoldDB" id="G9WXI8"/>
<evidence type="ECO:0000256" key="1">
    <source>
        <dbReference type="SAM" id="Phobius"/>
    </source>
</evidence>
<dbReference type="EMBL" id="AFZE01000001">
    <property type="protein sequence ID" value="EHL16835.1"/>
    <property type="molecule type" value="Genomic_DNA"/>
</dbReference>